<dbReference type="GO" id="GO:0016491">
    <property type="term" value="F:oxidoreductase activity"/>
    <property type="evidence" value="ECO:0007669"/>
    <property type="project" value="UniProtKB-KW"/>
</dbReference>
<keyword evidence="2" id="KW-0560">Oxidoreductase</keyword>
<dbReference type="Pfam" id="PF07992">
    <property type="entry name" value="Pyr_redox_2"/>
    <property type="match status" value="1"/>
</dbReference>
<dbReference type="PRINTS" id="PR00368">
    <property type="entry name" value="FADPNR"/>
</dbReference>
<sequence length="287" mass="29447">METNFDCIVIGAGPAGLSAALNLRQRGKTVLVVHSGETLLAKAEQVDNYLGMPGLSGKQMMERFTQHARDAGAVLRKGRAGNVMPFGGRFMVNLDGDILETGAVVLACGVSKAKPVPGEAELLGRGVSYCATCDGMLYRGRAVAVWGLSPEAPQEANFLHGIGCSVTYIAGRRPDTLEAGVAFRAGRVEAVEGGAAVEAVRVGGAALPVQGVFILRAATPPDALVPGLALENGFVKTDAAMRTNIPGLFAAGDMTGKPLQVANAVGDGLVAALAAVDYLDGVSPMTD</sequence>
<evidence type="ECO:0000313" key="5">
    <source>
        <dbReference type="Proteomes" id="UP000032483"/>
    </source>
</evidence>
<dbReference type="Gene3D" id="3.50.50.60">
    <property type="entry name" value="FAD/NAD(P)-binding domain"/>
    <property type="match status" value="2"/>
</dbReference>
<feature type="domain" description="FAD/NAD(P)-binding" evidence="3">
    <location>
        <begin position="5"/>
        <end position="268"/>
    </location>
</feature>
<reference evidence="4" key="1">
    <citation type="submission" date="2015-02" db="EMBL/GenBank/DDBJ databases">
        <title>A novel member of the family Ruminococcaceae isolated from human feces.</title>
        <authorList>
            <person name="Shkoporov A.N."/>
            <person name="Chaplin A.V."/>
            <person name="Motuzova O.V."/>
            <person name="Kafarskaia L.I."/>
            <person name="Khokhlova E.V."/>
            <person name="Efimov B.A."/>
        </authorList>
    </citation>
    <scope>NUCLEOTIDE SEQUENCE [LARGE SCALE GENOMIC DNA]</scope>
    <source>
        <strain evidence="4">585-1</strain>
    </source>
</reference>
<keyword evidence="1" id="KW-0285">Flavoprotein</keyword>
<dbReference type="InterPro" id="IPR036188">
    <property type="entry name" value="FAD/NAD-bd_sf"/>
</dbReference>
<gene>
    <name evidence="4" type="ORF">TQ39_18935</name>
</gene>
<proteinExistence type="predicted"/>
<dbReference type="EMBL" id="JXXK01000054">
    <property type="protein sequence ID" value="KJF38291.1"/>
    <property type="molecule type" value="Genomic_DNA"/>
</dbReference>
<organism evidence="4 5">
    <name type="scientific">Ruthenibacterium lactatiformans</name>
    <dbReference type="NCBI Taxonomy" id="1550024"/>
    <lineage>
        <taxon>Bacteria</taxon>
        <taxon>Bacillati</taxon>
        <taxon>Bacillota</taxon>
        <taxon>Clostridia</taxon>
        <taxon>Eubacteriales</taxon>
        <taxon>Oscillospiraceae</taxon>
        <taxon>Ruthenibacterium</taxon>
    </lineage>
</organism>
<dbReference type="InterPro" id="IPR023753">
    <property type="entry name" value="FAD/NAD-binding_dom"/>
</dbReference>
<evidence type="ECO:0000256" key="1">
    <source>
        <dbReference type="ARBA" id="ARBA00022630"/>
    </source>
</evidence>
<dbReference type="SUPFAM" id="SSF51905">
    <property type="entry name" value="FAD/NAD(P)-binding domain"/>
    <property type="match status" value="2"/>
</dbReference>
<protein>
    <recommendedName>
        <fullName evidence="3">FAD/NAD(P)-binding domain-containing protein</fullName>
    </recommendedName>
</protein>
<accession>A0A0D8IVI3</accession>
<evidence type="ECO:0000256" key="2">
    <source>
        <dbReference type="ARBA" id="ARBA00023002"/>
    </source>
</evidence>
<dbReference type="PANTHER" id="PTHR48105">
    <property type="entry name" value="THIOREDOXIN REDUCTASE 1-RELATED-RELATED"/>
    <property type="match status" value="1"/>
</dbReference>
<dbReference type="GeneID" id="42858609"/>
<dbReference type="PRINTS" id="PR00469">
    <property type="entry name" value="PNDRDTASEII"/>
</dbReference>
<dbReference type="PATRIC" id="fig|1550024.3.peg.4343"/>
<dbReference type="InterPro" id="IPR050097">
    <property type="entry name" value="Ferredoxin-NADP_redctase_2"/>
</dbReference>
<evidence type="ECO:0000313" key="4">
    <source>
        <dbReference type="EMBL" id="KJF38291.1"/>
    </source>
</evidence>
<comment type="caution">
    <text evidence="4">The sequence shown here is derived from an EMBL/GenBank/DDBJ whole genome shotgun (WGS) entry which is preliminary data.</text>
</comment>
<name>A0A0D8IVI3_9FIRM</name>
<dbReference type="Proteomes" id="UP000032483">
    <property type="component" value="Unassembled WGS sequence"/>
</dbReference>
<dbReference type="AlphaFoldDB" id="A0A0D8IVI3"/>
<dbReference type="RefSeq" id="WP_050006681.1">
    <property type="nucleotide sequence ID" value="NZ_CAOJUJ010000062.1"/>
</dbReference>
<keyword evidence="5" id="KW-1185">Reference proteome</keyword>
<evidence type="ECO:0000259" key="3">
    <source>
        <dbReference type="Pfam" id="PF07992"/>
    </source>
</evidence>